<gene>
    <name evidence="11" type="ORF">EPD60_12450</name>
</gene>
<dbReference type="InterPro" id="IPR036890">
    <property type="entry name" value="HATPase_C_sf"/>
</dbReference>
<dbReference type="InterPro" id="IPR004358">
    <property type="entry name" value="Sig_transdc_His_kin-like_C"/>
</dbReference>
<feature type="chain" id="PRO_5020915855" description="histidine kinase" evidence="9">
    <location>
        <begin position="21"/>
        <end position="758"/>
    </location>
</feature>
<dbReference type="EC" id="2.7.13.3" evidence="2"/>
<dbReference type="InterPro" id="IPR011990">
    <property type="entry name" value="TPR-like_helical_dom_sf"/>
</dbReference>
<evidence type="ECO:0000256" key="9">
    <source>
        <dbReference type="SAM" id="SignalP"/>
    </source>
</evidence>
<feature type="repeat" description="TPR" evidence="7">
    <location>
        <begin position="161"/>
        <end position="194"/>
    </location>
</feature>
<dbReference type="PANTHER" id="PTHR43711:SF1">
    <property type="entry name" value="HISTIDINE KINASE 1"/>
    <property type="match status" value="1"/>
</dbReference>
<sequence>MRRLCVILLLLSGLYGSAQQAPIDSLLAIVAANPRQDSAKVMQLTAVLRQYARMKNYTQMEAWGARAVEVARALPGQRLLPGVYRRLAVCYHGAANYLAAVGYYEKAIAAAQRTGDKPFLAGIYLNLSALYSSITDYPKSLDASQQAINLYNEMGDTENASSSYMNIGIVYGDMQQQDKAIEYKRKALAIFNTVSKGLHYGTALAYSSLAGSLSSASDADLRHNGIDPAEKRKLALEYLQQALYITEHAESAKSLQAEVYTNIARWYQDEGNLSSAARHFELAVQIARRSGDIPDLVNVLLATGSFGLRTGELDRARAALLECLRVSAGAGILSNEQEAAEALSTLYERKGMADSALYYFRSHVALKEQVLNAEKEKDITRRQLKLDFSIRENDYRLQQQLTDGKLKQQLLLAAQRQQQLLVEQQKVELISKEKDLQRLSYLQRQQALQIARDRKEAELDKHLLRAGFERAESNRKISSQQLQLATDKKVQGVFIIALLLLTGLAGLIFYDRAKTRRLNRIINAQKEELQQLSVVKDKIFGVVSHDMRAPVSSLVSFIQLLEGGNLRQEKLAAYAGELKSSLTHTSTLMNNLLIWAASQMKGFRASTEPVALRPLAEEVLHTISHHLESKHVQLQLAIPENLVVHTDRNMLSVVLRNLLSNAAKYANDGGTVGVRALSTGKDVCIDIIDDGIGMSEEMAARFNSNYTGVTDSRRGTANEKGTGLGLLLCKTFVEQLQGSITASRQEQGTRFSVTLPNS</sequence>
<keyword evidence="8" id="KW-1133">Transmembrane helix</keyword>
<protein>
    <recommendedName>
        <fullName evidence="2">histidine kinase</fullName>
        <ecNumber evidence="2">2.7.13.3</ecNumber>
    </recommendedName>
</protein>
<evidence type="ECO:0000256" key="6">
    <source>
        <dbReference type="ARBA" id="ARBA00023012"/>
    </source>
</evidence>
<keyword evidence="8" id="KW-0472">Membrane</keyword>
<dbReference type="PANTHER" id="PTHR43711">
    <property type="entry name" value="TWO-COMPONENT HISTIDINE KINASE"/>
    <property type="match status" value="1"/>
</dbReference>
<dbReference type="SMART" id="SM00388">
    <property type="entry name" value="HisKA"/>
    <property type="match status" value="1"/>
</dbReference>
<evidence type="ECO:0000256" key="5">
    <source>
        <dbReference type="ARBA" id="ARBA00022777"/>
    </source>
</evidence>
<comment type="caution">
    <text evidence="11">The sequence shown here is derived from an EMBL/GenBank/DDBJ whole genome shotgun (WGS) entry which is preliminary data.</text>
</comment>
<feature type="transmembrane region" description="Helical" evidence="8">
    <location>
        <begin position="490"/>
        <end position="510"/>
    </location>
</feature>
<dbReference type="InterPro" id="IPR005467">
    <property type="entry name" value="His_kinase_dom"/>
</dbReference>
<dbReference type="PROSITE" id="PS50005">
    <property type="entry name" value="TPR"/>
    <property type="match status" value="2"/>
</dbReference>
<accession>A0A4V2NVI5</accession>
<evidence type="ECO:0000313" key="11">
    <source>
        <dbReference type="EMBL" id="TCJ13602.1"/>
    </source>
</evidence>
<dbReference type="SUPFAM" id="SSF48452">
    <property type="entry name" value="TPR-like"/>
    <property type="match status" value="2"/>
</dbReference>
<dbReference type="Proteomes" id="UP000295334">
    <property type="component" value="Unassembled WGS sequence"/>
</dbReference>
<dbReference type="Pfam" id="PF13424">
    <property type="entry name" value="TPR_12"/>
    <property type="match status" value="1"/>
</dbReference>
<proteinExistence type="predicted"/>
<evidence type="ECO:0000256" key="1">
    <source>
        <dbReference type="ARBA" id="ARBA00000085"/>
    </source>
</evidence>
<dbReference type="SMART" id="SM00028">
    <property type="entry name" value="TPR"/>
    <property type="match status" value="4"/>
</dbReference>
<dbReference type="PROSITE" id="PS50109">
    <property type="entry name" value="HIS_KIN"/>
    <property type="match status" value="1"/>
</dbReference>
<dbReference type="Pfam" id="PF02518">
    <property type="entry name" value="HATPase_c"/>
    <property type="match status" value="1"/>
</dbReference>
<dbReference type="SMART" id="SM00387">
    <property type="entry name" value="HATPase_c"/>
    <property type="match status" value="1"/>
</dbReference>
<feature type="repeat" description="TPR" evidence="7">
    <location>
        <begin position="257"/>
        <end position="290"/>
    </location>
</feature>
<dbReference type="PRINTS" id="PR00344">
    <property type="entry name" value="BCTRLSENSOR"/>
</dbReference>
<dbReference type="SUPFAM" id="SSF47384">
    <property type="entry name" value="Homodimeric domain of signal transducing histidine kinase"/>
    <property type="match status" value="1"/>
</dbReference>
<dbReference type="CDD" id="cd00082">
    <property type="entry name" value="HisKA"/>
    <property type="match status" value="1"/>
</dbReference>
<evidence type="ECO:0000256" key="8">
    <source>
        <dbReference type="SAM" id="Phobius"/>
    </source>
</evidence>
<keyword evidence="3" id="KW-0597">Phosphoprotein</keyword>
<keyword evidence="9" id="KW-0732">Signal</keyword>
<evidence type="ECO:0000313" key="12">
    <source>
        <dbReference type="Proteomes" id="UP000295334"/>
    </source>
</evidence>
<dbReference type="Gene3D" id="1.10.287.130">
    <property type="match status" value="1"/>
</dbReference>
<dbReference type="Gene3D" id="3.30.565.10">
    <property type="entry name" value="Histidine kinase-like ATPase, C-terminal domain"/>
    <property type="match status" value="1"/>
</dbReference>
<organism evidence="11 12">
    <name type="scientific">Flaviaesturariibacter flavus</name>
    <dbReference type="NCBI Taxonomy" id="2502780"/>
    <lineage>
        <taxon>Bacteria</taxon>
        <taxon>Pseudomonadati</taxon>
        <taxon>Bacteroidota</taxon>
        <taxon>Chitinophagia</taxon>
        <taxon>Chitinophagales</taxon>
        <taxon>Chitinophagaceae</taxon>
        <taxon>Flaviaestuariibacter</taxon>
    </lineage>
</organism>
<evidence type="ECO:0000256" key="7">
    <source>
        <dbReference type="PROSITE-ProRule" id="PRU00339"/>
    </source>
</evidence>
<evidence type="ECO:0000256" key="4">
    <source>
        <dbReference type="ARBA" id="ARBA00022679"/>
    </source>
</evidence>
<keyword evidence="12" id="KW-1185">Reference proteome</keyword>
<dbReference type="InterPro" id="IPR003661">
    <property type="entry name" value="HisK_dim/P_dom"/>
</dbReference>
<evidence type="ECO:0000256" key="3">
    <source>
        <dbReference type="ARBA" id="ARBA00022553"/>
    </source>
</evidence>
<keyword evidence="4" id="KW-0808">Transferase</keyword>
<evidence type="ECO:0000259" key="10">
    <source>
        <dbReference type="PROSITE" id="PS50109"/>
    </source>
</evidence>
<keyword evidence="5" id="KW-0418">Kinase</keyword>
<dbReference type="Gene3D" id="1.25.40.10">
    <property type="entry name" value="Tetratricopeptide repeat domain"/>
    <property type="match status" value="2"/>
</dbReference>
<reference evidence="11 12" key="1">
    <citation type="submission" date="2019-03" db="EMBL/GenBank/DDBJ databases">
        <authorList>
            <person name="Kim M.K.M."/>
        </authorList>
    </citation>
    <scope>NUCLEOTIDE SEQUENCE [LARGE SCALE GENOMIC DNA]</scope>
    <source>
        <strain evidence="11 12">17J68-12</strain>
    </source>
</reference>
<dbReference type="InterPro" id="IPR003594">
    <property type="entry name" value="HATPase_dom"/>
</dbReference>
<dbReference type="OrthoDB" id="9781208at2"/>
<feature type="signal peptide" evidence="9">
    <location>
        <begin position="1"/>
        <end position="20"/>
    </location>
</feature>
<evidence type="ECO:0000256" key="2">
    <source>
        <dbReference type="ARBA" id="ARBA00012438"/>
    </source>
</evidence>
<keyword evidence="7" id="KW-0802">TPR repeat</keyword>
<keyword evidence="8" id="KW-0812">Transmembrane</keyword>
<dbReference type="InterPro" id="IPR036097">
    <property type="entry name" value="HisK_dim/P_sf"/>
</dbReference>
<dbReference type="AlphaFoldDB" id="A0A4V2NVI5"/>
<dbReference type="InterPro" id="IPR019734">
    <property type="entry name" value="TPR_rpt"/>
</dbReference>
<dbReference type="GO" id="GO:0000155">
    <property type="term" value="F:phosphorelay sensor kinase activity"/>
    <property type="evidence" value="ECO:0007669"/>
    <property type="project" value="InterPro"/>
</dbReference>
<comment type="catalytic activity">
    <reaction evidence="1">
        <text>ATP + protein L-histidine = ADP + protein N-phospho-L-histidine.</text>
        <dbReference type="EC" id="2.7.13.3"/>
    </reaction>
</comment>
<dbReference type="RefSeq" id="WP_131449803.1">
    <property type="nucleotide sequence ID" value="NZ_SJZI01000044.1"/>
</dbReference>
<keyword evidence="6" id="KW-0902">Two-component regulatory system</keyword>
<name>A0A4V2NVI5_9BACT</name>
<dbReference type="SUPFAM" id="SSF55874">
    <property type="entry name" value="ATPase domain of HSP90 chaperone/DNA topoisomerase II/histidine kinase"/>
    <property type="match status" value="1"/>
</dbReference>
<dbReference type="Pfam" id="PF13181">
    <property type="entry name" value="TPR_8"/>
    <property type="match status" value="1"/>
</dbReference>
<feature type="domain" description="Histidine kinase" evidence="10">
    <location>
        <begin position="542"/>
        <end position="758"/>
    </location>
</feature>
<dbReference type="InterPro" id="IPR050736">
    <property type="entry name" value="Sensor_HK_Regulatory"/>
</dbReference>
<dbReference type="EMBL" id="SJZI01000044">
    <property type="protein sequence ID" value="TCJ13602.1"/>
    <property type="molecule type" value="Genomic_DNA"/>
</dbReference>